<dbReference type="Proteomes" id="UP000736335">
    <property type="component" value="Unassembled WGS sequence"/>
</dbReference>
<dbReference type="SUPFAM" id="SSF51905">
    <property type="entry name" value="FAD/NAD(P)-binding domain"/>
    <property type="match status" value="1"/>
</dbReference>
<keyword evidence="3" id="KW-0503">Monooxygenase</keyword>
<feature type="region of interest" description="Disordered" evidence="4">
    <location>
        <begin position="149"/>
        <end position="170"/>
    </location>
</feature>
<dbReference type="PRINTS" id="PR00420">
    <property type="entry name" value="RNGMNOXGNASE"/>
</dbReference>
<protein>
    <submittedName>
        <fullName evidence="6">FAD/NAD(P)-binding domain-containing protein</fullName>
    </submittedName>
</protein>
<evidence type="ECO:0000256" key="3">
    <source>
        <dbReference type="ARBA" id="ARBA00023033"/>
    </source>
</evidence>
<evidence type="ECO:0000256" key="5">
    <source>
        <dbReference type="SAM" id="Phobius"/>
    </source>
</evidence>
<gene>
    <name evidence="6" type="ORF">BJ322DRAFT_1004308</name>
</gene>
<reference evidence="6" key="2">
    <citation type="submission" date="2020-11" db="EMBL/GenBank/DDBJ databases">
        <authorList>
            <consortium name="DOE Joint Genome Institute"/>
            <person name="Kuo A."/>
            <person name="Miyauchi S."/>
            <person name="Kiss E."/>
            <person name="Drula E."/>
            <person name="Kohler A."/>
            <person name="Sanchez-Garcia M."/>
            <person name="Andreopoulos B."/>
            <person name="Barry K.W."/>
            <person name="Bonito G."/>
            <person name="Buee M."/>
            <person name="Carver A."/>
            <person name="Chen C."/>
            <person name="Cichocki N."/>
            <person name="Clum A."/>
            <person name="Culley D."/>
            <person name="Crous P.W."/>
            <person name="Fauchery L."/>
            <person name="Girlanda M."/>
            <person name="Hayes R."/>
            <person name="Keri Z."/>
            <person name="Labutti K."/>
            <person name="Lipzen A."/>
            <person name="Lombard V."/>
            <person name="Magnuson J."/>
            <person name="Maillard F."/>
            <person name="Morin E."/>
            <person name="Murat C."/>
            <person name="Nolan M."/>
            <person name="Ohm R."/>
            <person name="Pangilinan J."/>
            <person name="Pereira M."/>
            <person name="Perotto S."/>
            <person name="Peter M."/>
            <person name="Riley R."/>
            <person name="Sitrit Y."/>
            <person name="Stielow B."/>
            <person name="Szollosi G."/>
            <person name="Zifcakova L."/>
            <person name="Stursova M."/>
            <person name="Spatafora J.W."/>
            <person name="Tedersoo L."/>
            <person name="Vaario L.-M."/>
            <person name="Yamada A."/>
            <person name="Yan M."/>
            <person name="Wang P."/>
            <person name="Xu J."/>
            <person name="Bruns T."/>
            <person name="Baldrian P."/>
            <person name="Vilgalys R."/>
            <person name="Henrissat B."/>
            <person name="Grigoriev I.V."/>
            <person name="Hibbett D."/>
            <person name="Nagy L.G."/>
            <person name="Martin F.M."/>
        </authorList>
    </citation>
    <scope>NUCLEOTIDE SEQUENCE</scope>
    <source>
        <strain evidence="6">UH-Tt-Lm1</strain>
    </source>
</reference>
<proteinExistence type="inferred from homology"/>
<keyword evidence="5" id="KW-1133">Transmembrane helix</keyword>
<dbReference type="AlphaFoldDB" id="A0A9P6HGI5"/>
<dbReference type="Pfam" id="PF13450">
    <property type="entry name" value="NAD_binding_8"/>
    <property type="match status" value="1"/>
</dbReference>
<evidence type="ECO:0000313" key="6">
    <source>
        <dbReference type="EMBL" id="KAF9786285.1"/>
    </source>
</evidence>
<keyword evidence="5" id="KW-0472">Membrane</keyword>
<evidence type="ECO:0000313" key="7">
    <source>
        <dbReference type="Proteomes" id="UP000736335"/>
    </source>
</evidence>
<accession>A0A9P6HGI5</accession>
<dbReference type="OrthoDB" id="1878542at2759"/>
<organism evidence="6 7">
    <name type="scientific">Thelephora terrestris</name>
    <dbReference type="NCBI Taxonomy" id="56493"/>
    <lineage>
        <taxon>Eukaryota</taxon>
        <taxon>Fungi</taxon>
        <taxon>Dikarya</taxon>
        <taxon>Basidiomycota</taxon>
        <taxon>Agaricomycotina</taxon>
        <taxon>Agaricomycetes</taxon>
        <taxon>Thelephorales</taxon>
        <taxon>Thelephoraceae</taxon>
        <taxon>Thelephora</taxon>
    </lineage>
</organism>
<keyword evidence="5" id="KW-0812">Transmembrane</keyword>
<sequence>MDSVTFQRQAPLSLDFLIIGAGISGLACAYSLASSGHRVRILEALPKNARKSCSGLRVPPNMSKILLEWGLGDELKAKTRPCRQVVFDDLLTNENVGAILWRDEVIAETGGDFLLMHHGDLYEMLLRIALEAGVEIKYGAKVSQVIPGKELPKDNPPHRTMNSCGTTRSPSPICSYSDPATSGSVTGHGPPSVRLSHGELLTADIVIGADGSRSMVRELLLEPEHDHGVESGYTAYSTDVDIKIMDKDPILKQLVNDQNWHIWMDDRRSLLSYPVGRDGKYAVHGFCHDDIHTKGTSSLPCGKPSWETEYPKDKLLRLFSDCNPISRRLLEIAESPIVLARHLVLPRCETWVHDSHTIALLGEAAHPTVPCSNQSIGMCIEDAAVFGGLFSRLRSWDQVPSLMEAYQDLRQDRAYAAACQDQSNAEITWLPPGPHRDARDAAMRADKQCDIGDFNERMLRDQWDTVCEVFGYSASEAAANWWVGWGMLAEMAKRRTGDSLQIEMTIAPQGIFV</sequence>
<keyword evidence="7" id="KW-1185">Reference proteome</keyword>
<dbReference type="PANTHER" id="PTHR13789">
    <property type="entry name" value="MONOOXYGENASE"/>
    <property type="match status" value="1"/>
</dbReference>
<feature type="compositionally biased region" description="Polar residues" evidence="4">
    <location>
        <begin position="160"/>
        <end position="170"/>
    </location>
</feature>
<evidence type="ECO:0000256" key="4">
    <source>
        <dbReference type="SAM" id="MobiDB-lite"/>
    </source>
</evidence>
<dbReference type="GO" id="GO:0004497">
    <property type="term" value="F:monooxygenase activity"/>
    <property type="evidence" value="ECO:0007669"/>
    <property type="project" value="UniProtKB-KW"/>
</dbReference>
<comment type="similarity">
    <text evidence="1">Belongs to the paxM FAD-dependent monooxygenase family.</text>
</comment>
<reference evidence="6" key="1">
    <citation type="journal article" date="2020" name="Nat. Commun.">
        <title>Large-scale genome sequencing of mycorrhizal fungi provides insights into the early evolution of symbiotic traits.</title>
        <authorList>
            <person name="Miyauchi S."/>
            <person name="Kiss E."/>
            <person name="Kuo A."/>
            <person name="Drula E."/>
            <person name="Kohler A."/>
            <person name="Sanchez-Garcia M."/>
            <person name="Morin E."/>
            <person name="Andreopoulos B."/>
            <person name="Barry K.W."/>
            <person name="Bonito G."/>
            <person name="Buee M."/>
            <person name="Carver A."/>
            <person name="Chen C."/>
            <person name="Cichocki N."/>
            <person name="Clum A."/>
            <person name="Culley D."/>
            <person name="Crous P.W."/>
            <person name="Fauchery L."/>
            <person name="Girlanda M."/>
            <person name="Hayes R.D."/>
            <person name="Keri Z."/>
            <person name="LaButti K."/>
            <person name="Lipzen A."/>
            <person name="Lombard V."/>
            <person name="Magnuson J."/>
            <person name="Maillard F."/>
            <person name="Murat C."/>
            <person name="Nolan M."/>
            <person name="Ohm R.A."/>
            <person name="Pangilinan J."/>
            <person name="Pereira M.F."/>
            <person name="Perotto S."/>
            <person name="Peter M."/>
            <person name="Pfister S."/>
            <person name="Riley R."/>
            <person name="Sitrit Y."/>
            <person name="Stielow J.B."/>
            <person name="Szollosi G."/>
            <person name="Zifcakova L."/>
            <person name="Stursova M."/>
            <person name="Spatafora J.W."/>
            <person name="Tedersoo L."/>
            <person name="Vaario L.M."/>
            <person name="Yamada A."/>
            <person name="Yan M."/>
            <person name="Wang P."/>
            <person name="Xu J."/>
            <person name="Bruns T."/>
            <person name="Baldrian P."/>
            <person name="Vilgalys R."/>
            <person name="Dunand C."/>
            <person name="Henrissat B."/>
            <person name="Grigoriev I.V."/>
            <person name="Hibbett D."/>
            <person name="Nagy L.G."/>
            <person name="Martin F.M."/>
        </authorList>
    </citation>
    <scope>NUCLEOTIDE SEQUENCE</scope>
    <source>
        <strain evidence="6">UH-Tt-Lm1</strain>
    </source>
</reference>
<name>A0A9P6HGI5_9AGAM</name>
<dbReference type="EMBL" id="WIUZ02000006">
    <property type="protein sequence ID" value="KAF9786285.1"/>
    <property type="molecule type" value="Genomic_DNA"/>
</dbReference>
<dbReference type="InterPro" id="IPR050493">
    <property type="entry name" value="FAD-dep_Monooxygenase_BioMet"/>
</dbReference>
<dbReference type="PANTHER" id="PTHR13789:SF147">
    <property type="entry name" value="PUTATIVE (AFU_ORTHOLOGUE AFUA_2G01950)-RELATED"/>
    <property type="match status" value="1"/>
</dbReference>
<dbReference type="InterPro" id="IPR036188">
    <property type="entry name" value="FAD/NAD-bd_sf"/>
</dbReference>
<dbReference type="Gene3D" id="3.50.50.60">
    <property type="entry name" value="FAD/NAD(P)-binding domain"/>
    <property type="match status" value="2"/>
</dbReference>
<evidence type="ECO:0000256" key="2">
    <source>
        <dbReference type="ARBA" id="ARBA00023002"/>
    </source>
</evidence>
<keyword evidence="2" id="KW-0560">Oxidoreductase</keyword>
<evidence type="ECO:0000256" key="1">
    <source>
        <dbReference type="ARBA" id="ARBA00007992"/>
    </source>
</evidence>
<comment type="caution">
    <text evidence="6">The sequence shown here is derived from an EMBL/GenBank/DDBJ whole genome shotgun (WGS) entry which is preliminary data.</text>
</comment>
<feature type="transmembrane region" description="Helical" evidence="5">
    <location>
        <begin position="12"/>
        <end position="33"/>
    </location>
</feature>